<dbReference type="Pfam" id="PF15474">
    <property type="entry name" value="MU117"/>
    <property type="match status" value="1"/>
</dbReference>
<feature type="region of interest" description="Disordered" evidence="2">
    <location>
        <begin position="359"/>
        <end position="378"/>
    </location>
</feature>
<feature type="chain" id="PRO_5040105388" evidence="3">
    <location>
        <begin position="20"/>
        <end position="1225"/>
    </location>
</feature>
<keyword evidence="3" id="KW-0732">Signal</keyword>
<evidence type="ECO:0000313" key="4">
    <source>
        <dbReference type="EMBL" id="KAF7547422.1"/>
    </source>
</evidence>
<keyword evidence="5" id="KW-1185">Reference proteome</keyword>
<feature type="region of interest" description="Disordered" evidence="2">
    <location>
        <begin position="880"/>
        <end position="907"/>
    </location>
</feature>
<name>A0A9P5H6L0_9HYPO</name>
<dbReference type="InterPro" id="IPR029167">
    <property type="entry name" value="Mug117"/>
</dbReference>
<evidence type="ECO:0000256" key="1">
    <source>
        <dbReference type="SAM" id="Coils"/>
    </source>
</evidence>
<dbReference type="Proteomes" id="UP000722485">
    <property type="component" value="Unassembled WGS sequence"/>
</dbReference>
<dbReference type="OrthoDB" id="3257981at2759"/>
<dbReference type="EMBL" id="JAANBB010000179">
    <property type="protein sequence ID" value="KAF7547422.1"/>
    <property type="molecule type" value="Genomic_DNA"/>
</dbReference>
<feature type="compositionally biased region" description="Polar residues" evidence="2">
    <location>
        <begin position="748"/>
        <end position="761"/>
    </location>
</feature>
<feature type="coiled-coil region" evidence="1">
    <location>
        <begin position="203"/>
        <end position="233"/>
    </location>
</feature>
<protein>
    <submittedName>
        <fullName evidence="4">Uncharacterized protein</fullName>
    </submittedName>
</protein>
<feature type="region of interest" description="Disordered" evidence="2">
    <location>
        <begin position="734"/>
        <end position="862"/>
    </location>
</feature>
<keyword evidence="1" id="KW-0175">Coiled coil</keyword>
<feature type="region of interest" description="Disordered" evidence="2">
    <location>
        <begin position="303"/>
        <end position="350"/>
    </location>
</feature>
<feature type="compositionally biased region" description="Low complexity" evidence="2">
    <location>
        <begin position="336"/>
        <end position="350"/>
    </location>
</feature>
<comment type="caution">
    <text evidence="4">The sequence shown here is derived from an EMBL/GenBank/DDBJ whole genome shotgun (WGS) entry which is preliminary data.</text>
</comment>
<evidence type="ECO:0000256" key="3">
    <source>
        <dbReference type="SAM" id="SignalP"/>
    </source>
</evidence>
<feature type="compositionally biased region" description="Low complexity" evidence="2">
    <location>
        <begin position="81"/>
        <end position="121"/>
    </location>
</feature>
<feature type="signal peptide" evidence="3">
    <location>
        <begin position="1"/>
        <end position="19"/>
    </location>
</feature>
<accession>A0A9P5H6L0</accession>
<feature type="compositionally biased region" description="Acidic residues" evidence="2">
    <location>
        <begin position="303"/>
        <end position="322"/>
    </location>
</feature>
<evidence type="ECO:0000256" key="2">
    <source>
        <dbReference type="SAM" id="MobiDB-lite"/>
    </source>
</evidence>
<sequence length="1225" mass="129807">MLLPRGLVAAVLLLSGVQARVPRVRLAARDVDTTPEPATTTTRFPLPFESTTTPATSSDVFTSSVTSAESTQSTTEDESTTTEVESTTTGSIETTDASTTTDAFTTPDAATATDASTTEVSVTVTTDTSAAADVTTTTTANVPTTTADAPTTTADAPTTTTAKATTETGFFAVVPAAATSASSSFTDLAAAASSIAANPSPSAEEVEQFQQRAQEEEEQLQQIQSQLQQVDRNSLSDHDSHTVEAALVGLAALLGWFSTQLTALAPAVITPALAPAVFATLAPAFGAAAAGTLLAEALEGLDELDDNDDDDDDNNSTTDDDNNSTTEVESTKTEESSTVSTTASETSTTSEAFCSAIPYELNLPSDDDDDNSSDDMRRWSIDSPAQLHERGHIEKRARTPFFGDCKAFAPPLFPANPSAQQMVTAEDKPSKQTADWLTNILRWYDRKDCSGTDLTPGWAVINTADAKIKGATGMSKYWTVDHVWELKFFTDFFEFDLVPGTRSNGAAVLTCDEFDLIFMTKWGACGNPNKDKKLKTVMEQLVEKAPSSAPKSTQLEFVVMQKQINEIKGAMFKVGELAATGFTDNFSGSTLQTIQVLAAIGNAVDIFNSGPVKALFEVTNQRMYNSFRGIDQFVTDKAIPISGGAFSFADKYQTFMDDRLNGDAAAAWTFVQTWMAQVDADITAMDPADADKQTLVDLFDAFRASDYANAGHYSFSANRDLAGTGGDVIGFKRSIEGRDEGDGDSCPIPTTTEEASSTTDQSTAGESTATTEQTTTEESTAVTTTAESTATSDQTTTGESTATASTETTETTSTGESTATSDESTAATSTEQSTATTETTTNESTATSSTEETSTAQSTATTDAITPIISTATTFSTTIISRSTSEESSVTTVSTESEESTSSTRTLPNIRTVTSDGMICTLIEGSLNPVCRPISVPTANPAGTNIHVNKGCILIGNSPRCASDAGSISSVYESSYNVASDPNEPYSTILILSGFDASIDNQLHSKATCQLQARWPANYGDVYYGEDGCLYDSQNNKIFDQCCSPPDINNSGPATNPYVPPAPPNSDQYRGNHDGSSICASISKDTCLSAASRYVDDVVYHQYTSAVWPDASGEDIANAIFPIAGPIIEDFFGINYGCTVIWTCDNDDAFSQGMTGKQIKDSMLNIYNLNGAKGCGSTYLYNGCHVTVNGCNNCRDAGHAQTLWNPIDVYHGAFDDANDGFPPRR</sequence>
<evidence type="ECO:0000313" key="5">
    <source>
        <dbReference type="Proteomes" id="UP000722485"/>
    </source>
</evidence>
<feature type="compositionally biased region" description="Low complexity" evidence="2">
    <location>
        <begin position="762"/>
        <end position="862"/>
    </location>
</feature>
<feature type="region of interest" description="Disordered" evidence="2">
    <location>
        <begin position="32"/>
        <end position="121"/>
    </location>
</feature>
<dbReference type="AlphaFoldDB" id="A0A9P5H6L0"/>
<reference evidence="4" key="1">
    <citation type="submission" date="2020-03" db="EMBL/GenBank/DDBJ databases">
        <title>Draft Genome Sequence of Cylindrodendrum hubeiense.</title>
        <authorList>
            <person name="Buettner E."/>
            <person name="Kellner H."/>
        </authorList>
    </citation>
    <scope>NUCLEOTIDE SEQUENCE</scope>
    <source>
        <strain evidence="4">IHI 201604</strain>
    </source>
</reference>
<feature type="compositionally biased region" description="Low complexity" evidence="2">
    <location>
        <begin position="880"/>
        <end position="906"/>
    </location>
</feature>
<organism evidence="4 5">
    <name type="scientific">Cylindrodendrum hubeiense</name>
    <dbReference type="NCBI Taxonomy" id="595255"/>
    <lineage>
        <taxon>Eukaryota</taxon>
        <taxon>Fungi</taxon>
        <taxon>Dikarya</taxon>
        <taxon>Ascomycota</taxon>
        <taxon>Pezizomycotina</taxon>
        <taxon>Sordariomycetes</taxon>
        <taxon>Hypocreomycetidae</taxon>
        <taxon>Hypocreales</taxon>
        <taxon>Nectriaceae</taxon>
        <taxon>Cylindrodendrum</taxon>
    </lineage>
</organism>
<gene>
    <name evidence="4" type="ORF">G7Z17_g7743</name>
</gene>
<proteinExistence type="predicted"/>
<feature type="compositionally biased region" description="Low complexity" evidence="2">
    <location>
        <begin position="56"/>
        <end position="74"/>
    </location>
</feature>